<dbReference type="GO" id="GO:0046872">
    <property type="term" value="F:metal ion binding"/>
    <property type="evidence" value="ECO:0007669"/>
    <property type="project" value="UniProtKB-UniRule"/>
</dbReference>
<evidence type="ECO:0000256" key="24">
    <source>
        <dbReference type="ARBA" id="ARBA00049244"/>
    </source>
</evidence>
<dbReference type="SUPFAM" id="SSF47802">
    <property type="entry name" value="DNA polymerase beta, N-terminal domain-like"/>
    <property type="match status" value="1"/>
</dbReference>
<gene>
    <name evidence="29" type="primary">polb_1</name>
    <name evidence="29" type="ORF">g.72269</name>
</gene>
<dbReference type="GO" id="GO:0003887">
    <property type="term" value="F:DNA-directed DNA polymerase activity"/>
    <property type="evidence" value="ECO:0007669"/>
    <property type="project" value="UniProtKB-UniRule"/>
</dbReference>
<feature type="domain" description="Helix-hairpin-helix DNA-binding motif class 1" evidence="27">
    <location>
        <begin position="58"/>
        <end position="77"/>
    </location>
</feature>
<keyword evidence="12 26" id="KW-0227">DNA damage</keyword>
<dbReference type="InterPro" id="IPR043519">
    <property type="entry name" value="NT_sf"/>
</dbReference>
<evidence type="ECO:0000256" key="16">
    <source>
        <dbReference type="ARBA" id="ARBA00023053"/>
    </source>
</evidence>
<evidence type="ECO:0000256" key="1">
    <source>
        <dbReference type="ARBA" id="ARBA00001946"/>
    </source>
</evidence>
<dbReference type="GO" id="GO:0006303">
    <property type="term" value="P:double-strand break repair via nonhomologous end joining"/>
    <property type="evidence" value="ECO:0007669"/>
    <property type="project" value="TreeGrafter"/>
</dbReference>
<comment type="catalytic activity">
    <reaction evidence="22">
        <text>a 5'-end 2'-deoxyribose-2'-deoxyribonucleotide-DNA = (2E,4S)-4-hydroxypenten-2-al-5-phosphate + a 5'-end 5'-phospho-2'-deoxyribonucleoside-DNA + H(+)</text>
        <dbReference type="Rhea" id="RHEA:76255"/>
        <dbReference type="Rhea" id="RHEA-COMP:13180"/>
        <dbReference type="Rhea" id="RHEA-COMP:18657"/>
        <dbReference type="ChEBI" id="CHEBI:15378"/>
        <dbReference type="ChEBI" id="CHEBI:136412"/>
        <dbReference type="ChEBI" id="CHEBI:195194"/>
        <dbReference type="ChEBI" id="CHEBI:195195"/>
    </reaction>
</comment>
<evidence type="ECO:0000256" key="14">
    <source>
        <dbReference type="ARBA" id="ARBA00022843"/>
    </source>
</evidence>
<evidence type="ECO:0000256" key="9">
    <source>
        <dbReference type="ARBA" id="ARBA00022695"/>
    </source>
</evidence>
<dbReference type="InterPro" id="IPR003583">
    <property type="entry name" value="Hlx-hairpin-Hlx_DNA-bd_motif"/>
</dbReference>
<comment type="function">
    <text evidence="26">DNA polymerase that functions in several pathways of DNA repair. Involved in base excision repair (BER) responsible for repair of lesions that give rise to abasic (AP) sites in DNA. Also contributes to DNA double-strand break repair by non-homologous end joining and homologous recombination. Has both template-dependent and template-independent (terminal transferase) DNA polymerase activities. Has also a 5'-deoxyribose-5-phosphate lyase (dRP lyase) activity.</text>
</comment>
<accession>A0A146MED3</accession>
<protein>
    <recommendedName>
        <fullName evidence="26">DNA polymerase</fullName>
        <ecNumber evidence="26">2.7.7.7</ecNumber>
    </recommendedName>
</protein>
<dbReference type="Pfam" id="PF14792">
    <property type="entry name" value="DNA_pol_B_palm"/>
    <property type="match status" value="1"/>
</dbReference>
<sequence>MSKRKAPSADNVNHDFCEFLIELADFEKNVSRNIHKHSAYRKAANVLATHPTRIKSGDEARKLNGIGAKIAEKIDEFLQTGKLRKLDNIRNDDTSKAVNEMTRVTGIGPAKAQELVRAGIKTIEDLEKNKDKLTHHQLIGLKYVTDFEQKIPRSEIEEIEAVIRKELSKLDPDYLITICGSYRRGKAESGDIDVLITHPNFTSVNKSKELASKLLKKVVTCLETQKLITDTLSLGDVKFMGVCKVRTVARRIDIRLTPHDQYHCATLYFTGSDMFNKEMRTHALANGFTLNEYCLRPMGSTGLAGKPVEIDSERDIFEYINFPYKNPSERG</sequence>
<dbReference type="SMART" id="SM00483">
    <property type="entry name" value="POLXc"/>
    <property type="match status" value="1"/>
</dbReference>
<dbReference type="Pfam" id="PF14716">
    <property type="entry name" value="HHH_8"/>
    <property type="match status" value="1"/>
</dbReference>
<evidence type="ECO:0000256" key="25">
    <source>
        <dbReference type="PIRSR" id="PIRSR622312-50"/>
    </source>
</evidence>
<comment type="function">
    <text evidence="23">Repair polymerase that plays a key role in base-excision repair. During this process, the damaged base is excised by specific DNA glycosylases, the DNA backbone is nicked at the abasic site by an apurinic/apyrimidic (AP) endonuclease, and POLB removes 5'-deoxyribose-phosphate from the preincised AP site acting as a 5'-deoxyribose-phosphate lyase (5'-dRP lyase); through its DNA polymerase activity, it adds one nucleotide to the 3' end of the arising single-nucleotide gap. Conducts 'gap-filling' DNA synthesis in a stepwise distributive fashion rather than in a processive fashion as for other DNA polymerases. It is also able to cleave sugar-phosphate bonds 3' to an intact AP site, acting as an AP lyase.</text>
</comment>
<evidence type="ECO:0000256" key="4">
    <source>
        <dbReference type="ARBA" id="ARBA00008323"/>
    </source>
</evidence>
<evidence type="ECO:0000256" key="6">
    <source>
        <dbReference type="ARBA" id="ARBA00022490"/>
    </source>
</evidence>
<evidence type="ECO:0000313" key="29">
    <source>
        <dbReference type="EMBL" id="JAQ17565.1"/>
    </source>
</evidence>
<dbReference type="Gene3D" id="1.10.150.20">
    <property type="entry name" value="5' to 3' exonuclease, C-terminal subdomain"/>
    <property type="match status" value="1"/>
</dbReference>
<comment type="catalytic activity">
    <reaction evidence="21">
        <text>2'-deoxyribonucleotide-(2'-deoxyribose 5'-phosphate)-2'-deoxyribonucleotide-DNA = a 3'-end 2'-deoxyribonucleotide-(2,3-dehydro-2,3-deoxyribose 5'-phosphate)-DNA + a 5'-end 5'-phospho-2'-deoxyribonucleoside-DNA + H(+)</text>
        <dbReference type="Rhea" id="RHEA:66592"/>
        <dbReference type="Rhea" id="RHEA-COMP:13180"/>
        <dbReference type="Rhea" id="RHEA-COMP:16897"/>
        <dbReference type="Rhea" id="RHEA-COMP:17067"/>
        <dbReference type="ChEBI" id="CHEBI:15378"/>
        <dbReference type="ChEBI" id="CHEBI:136412"/>
        <dbReference type="ChEBI" id="CHEBI:157695"/>
        <dbReference type="ChEBI" id="CHEBI:167181"/>
        <dbReference type="EC" id="4.2.99.18"/>
    </reaction>
</comment>
<dbReference type="FunFam" id="3.30.210.10:FF:000002">
    <property type="entry name" value="DNA polymerase"/>
    <property type="match status" value="1"/>
</dbReference>
<dbReference type="InterPro" id="IPR018944">
    <property type="entry name" value="DNA_pol_lambd_fingers_domain"/>
</dbReference>
<dbReference type="InterPro" id="IPR002008">
    <property type="entry name" value="DNA_pol_X_beta-like"/>
</dbReference>
<keyword evidence="20 26" id="KW-0539">Nucleus</keyword>
<dbReference type="GO" id="GO:0140078">
    <property type="term" value="F:class I DNA-(apurinic or apyrimidinic site) endonuclease activity"/>
    <property type="evidence" value="ECO:0007669"/>
    <property type="project" value="UniProtKB-EC"/>
</dbReference>
<dbReference type="Gene3D" id="3.30.460.10">
    <property type="entry name" value="Beta Polymerase, domain 2"/>
    <property type="match status" value="1"/>
</dbReference>
<proteinExistence type="inferred from homology"/>
<keyword evidence="7" id="KW-0237">DNA synthesis</keyword>
<evidence type="ECO:0000259" key="28">
    <source>
        <dbReference type="SMART" id="SM00483"/>
    </source>
</evidence>
<keyword evidence="18 26" id="KW-0234">DNA repair</keyword>
<dbReference type="PROSITE" id="PS00522">
    <property type="entry name" value="DNA_POLYMERASE_X"/>
    <property type="match status" value="1"/>
</dbReference>
<keyword evidence="16" id="KW-0915">Sodium</keyword>
<keyword evidence="5" id="KW-0488">Methylation</keyword>
<evidence type="ECO:0000256" key="11">
    <source>
        <dbReference type="ARBA" id="ARBA00022723"/>
    </source>
</evidence>
<evidence type="ECO:0000256" key="19">
    <source>
        <dbReference type="ARBA" id="ARBA00023239"/>
    </source>
</evidence>
<dbReference type="EC" id="2.7.7.7" evidence="26"/>
<keyword evidence="19" id="KW-0456">Lyase</keyword>
<dbReference type="SUPFAM" id="SSF81301">
    <property type="entry name" value="Nucleotidyltransferase"/>
    <property type="match status" value="1"/>
</dbReference>
<evidence type="ECO:0000256" key="2">
    <source>
        <dbReference type="ARBA" id="ARBA00004123"/>
    </source>
</evidence>
<reference evidence="29" key="1">
    <citation type="journal article" date="2016" name="Gigascience">
        <title>De novo construction of an expanded transcriptome assembly for the western tarnished plant bug, Lygus hesperus.</title>
        <authorList>
            <person name="Tassone E.E."/>
            <person name="Geib S.M."/>
            <person name="Hall B."/>
            <person name="Fabrick J.A."/>
            <person name="Brent C.S."/>
            <person name="Hull J.J."/>
        </authorList>
    </citation>
    <scope>NUCLEOTIDE SEQUENCE</scope>
</reference>
<evidence type="ECO:0000256" key="21">
    <source>
        <dbReference type="ARBA" id="ARBA00044632"/>
    </source>
</evidence>
<dbReference type="Pfam" id="PF10391">
    <property type="entry name" value="DNA_pol_lambd_f"/>
    <property type="match status" value="1"/>
</dbReference>
<dbReference type="Gene3D" id="1.10.150.110">
    <property type="entry name" value="DNA polymerase beta, N-terminal domain-like"/>
    <property type="match status" value="1"/>
</dbReference>
<dbReference type="GO" id="GO:0005634">
    <property type="term" value="C:nucleus"/>
    <property type="evidence" value="ECO:0007669"/>
    <property type="project" value="UniProtKB-SubCell"/>
</dbReference>
<evidence type="ECO:0000256" key="23">
    <source>
        <dbReference type="ARBA" id="ARBA00045548"/>
    </source>
</evidence>
<dbReference type="PRINTS" id="PR00869">
    <property type="entry name" value="DNAPOLX"/>
</dbReference>
<dbReference type="AlphaFoldDB" id="A0A146MED3"/>
<dbReference type="InterPro" id="IPR002054">
    <property type="entry name" value="DNA-dir_DNA_pol_X"/>
</dbReference>
<keyword evidence="8 26" id="KW-0808">Transferase</keyword>
<evidence type="ECO:0000256" key="20">
    <source>
        <dbReference type="ARBA" id="ARBA00023242"/>
    </source>
</evidence>
<dbReference type="PRINTS" id="PR00870">
    <property type="entry name" value="DNAPOLXBETA"/>
</dbReference>
<evidence type="ECO:0000259" key="27">
    <source>
        <dbReference type="SMART" id="SM00278"/>
    </source>
</evidence>
<feature type="domain" description="DNA-directed DNA polymerase X" evidence="28">
    <location>
        <begin position="11"/>
        <end position="331"/>
    </location>
</feature>
<evidence type="ECO:0000256" key="26">
    <source>
        <dbReference type="RuleBase" id="RU366014"/>
    </source>
</evidence>
<dbReference type="InterPro" id="IPR029398">
    <property type="entry name" value="PolB_thumb"/>
</dbReference>
<dbReference type="InterPro" id="IPR019843">
    <property type="entry name" value="DNA_pol-X_BS"/>
</dbReference>
<keyword evidence="6" id="KW-0963">Cytoplasm</keyword>
<comment type="similarity">
    <text evidence="4 26">Belongs to the DNA polymerase type-X family.</text>
</comment>
<dbReference type="PANTHER" id="PTHR11276:SF42">
    <property type="entry name" value="DNA POLYMERASE BETA"/>
    <property type="match status" value="1"/>
</dbReference>
<dbReference type="SUPFAM" id="SSF81585">
    <property type="entry name" value="PsbU/PolX domain-like"/>
    <property type="match status" value="1"/>
</dbReference>
<organism evidence="29">
    <name type="scientific">Lygus hesperus</name>
    <name type="common">Western plant bug</name>
    <dbReference type="NCBI Taxonomy" id="30085"/>
    <lineage>
        <taxon>Eukaryota</taxon>
        <taxon>Metazoa</taxon>
        <taxon>Ecdysozoa</taxon>
        <taxon>Arthropoda</taxon>
        <taxon>Hexapoda</taxon>
        <taxon>Insecta</taxon>
        <taxon>Pterygota</taxon>
        <taxon>Neoptera</taxon>
        <taxon>Paraneoptera</taxon>
        <taxon>Hemiptera</taxon>
        <taxon>Heteroptera</taxon>
        <taxon>Panheteroptera</taxon>
        <taxon>Cimicomorpha</taxon>
        <taxon>Miridae</taxon>
        <taxon>Mirini</taxon>
        <taxon>Lygus</taxon>
    </lineage>
</organism>
<dbReference type="Gene3D" id="3.30.210.10">
    <property type="entry name" value="DNA polymerase, thumb domain"/>
    <property type="match status" value="1"/>
</dbReference>
<dbReference type="SMART" id="SM00278">
    <property type="entry name" value="HhH1"/>
    <property type="match status" value="2"/>
</dbReference>
<dbReference type="FunFam" id="1.10.150.110:FF:000002">
    <property type="entry name" value="DNA polymerase beta"/>
    <property type="match status" value="1"/>
</dbReference>
<dbReference type="InterPro" id="IPR037160">
    <property type="entry name" value="DNA_Pol_thumb_sf"/>
</dbReference>
<evidence type="ECO:0000256" key="10">
    <source>
        <dbReference type="ARBA" id="ARBA00022705"/>
    </source>
</evidence>
<dbReference type="FunFam" id="1.10.150.20:FF:000026">
    <property type="entry name" value="DNA polymerase beta"/>
    <property type="match status" value="1"/>
</dbReference>
<comment type="cofactor">
    <cofactor evidence="1">
        <name>Mg(2+)</name>
        <dbReference type="ChEBI" id="CHEBI:18420"/>
    </cofactor>
</comment>
<evidence type="ECO:0000256" key="5">
    <source>
        <dbReference type="ARBA" id="ARBA00022481"/>
    </source>
</evidence>
<evidence type="ECO:0000256" key="7">
    <source>
        <dbReference type="ARBA" id="ARBA00022634"/>
    </source>
</evidence>
<evidence type="ECO:0000256" key="22">
    <source>
        <dbReference type="ARBA" id="ARBA00044678"/>
    </source>
</evidence>
<evidence type="ECO:0000256" key="15">
    <source>
        <dbReference type="ARBA" id="ARBA00022932"/>
    </source>
</evidence>
<keyword evidence="11" id="KW-0479">Metal-binding</keyword>
<comment type="catalytic activity">
    <reaction evidence="24 26">
        <text>DNA(n) + a 2'-deoxyribonucleoside 5'-triphosphate = DNA(n+1) + diphosphate</text>
        <dbReference type="Rhea" id="RHEA:22508"/>
        <dbReference type="Rhea" id="RHEA-COMP:17339"/>
        <dbReference type="Rhea" id="RHEA-COMP:17340"/>
        <dbReference type="ChEBI" id="CHEBI:33019"/>
        <dbReference type="ChEBI" id="CHEBI:61560"/>
        <dbReference type="ChEBI" id="CHEBI:173112"/>
        <dbReference type="EC" id="2.7.7.7"/>
    </reaction>
</comment>
<evidence type="ECO:0000256" key="3">
    <source>
        <dbReference type="ARBA" id="ARBA00004496"/>
    </source>
</evidence>
<feature type="active site" description="Nucleophile; Schiff-base intermediate with DNA; for 5'-dRP lyase activity" evidence="25">
    <location>
        <position position="73"/>
    </location>
</feature>
<comment type="subcellular location">
    <subcellularLocation>
        <location evidence="3">Cytoplasm</location>
    </subcellularLocation>
    <subcellularLocation>
        <location evidence="2 26">Nucleus</location>
    </subcellularLocation>
</comment>
<feature type="domain" description="Helix-hairpin-helix DNA-binding motif class 1" evidence="27">
    <location>
        <begin position="99"/>
        <end position="118"/>
    </location>
</feature>
<dbReference type="InterPro" id="IPR010996">
    <property type="entry name" value="HHH_MUS81"/>
</dbReference>
<keyword evidence="13" id="KW-0460">Magnesium</keyword>
<evidence type="ECO:0000256" key="17">
    <source>
        <dbReference type="ARBA" id="ARBA00023125"/>
    </source>
</evidence>
<dbReference type="EMBL" id="GDHC01001064">
    <property type="protein sequence ID" value="JAQ17565.1"/>
    <property type="molecule type" value="Transcribed_RNA"/>
</dbReference>
<keyword evidence="10" id="KW-0235">DNA replication</keyword>
<evidence type="ECO:0000256" key="13">
    <source>
        <dbReference type="ARBA" id="ARBA00022842"/>
    </source>
</evidence>
<dbReference type="GO" id="GO:0003677">
    <property type="term" value="F:DNA binding"/>
    <property type="evidence" value="ECO:0007669"/>
    <property type="project" value="UniProtKB-UniRule"/>
</dbReference>
<keyword evidence="17" id="KW-0238">DNA-binding</keyword>
<dbReference type="CDD" id="cd00141">
    <property type="entry name" value="NT_POLXc"/>
    <property type="match status" value="1"/>
</dbReference>
<keyword evidence="15 26" id="KW-0239">DNA-directed DNA polymerase</keyword>
<evidence type="ECO:0000256" key="18">
    <source>
        <dbReference type="ARBA" id="ARBA00023204"/>
    </source>
</evidence>
<dbReference type="InterPro" id="IPR027421">
    <property type="entry name" value="DNA_pol_lamdba_lyase_dom_sf"/>
</dbReference>
<dbReference type="InterPro" id="IPR022312">
    <property type="entry name" value="DNA_pol_X"/>
</dbReference>
<keyword evidence="9 26" id="KW-0548">Nucleotidyltransferase</keyword>
<keyword evidence="14" id="KW-0832">Ubl conjugation</keyword>
<dbReference type="Pfam" id="PF14791">
    <property type="entry name" value="DNA_pol_B_thumb"/>
    <property type="match status" value="1"/>
</dbReference>
<dbReference type="GO" id="GO:0006284">
    <property type="term" value="P:base-excision repair"/>
    <property type="evidence" value="ECO:0007669"/>
    <property type="project" value="TreeGrafter"/>
</dbReference>
<name>A0A146MED3_LYGHE</name>
<dbReference type="InterPro" id="IPR028207">
    <property type="entry name" value="DNA_pol_B_palm_palm"/>
</dbReference>
<dbReference type="GO" id="GO:0005737">
    <property type="term" value="C:cytoplasm"/>
    <property type="evidence" value="ECO:0007669"/>
    <property type="project" value="UniProtKB-SubCell"/>
</dbReference>
<evidence type="ECO:0000256" key="8">
    <source>
        <dbReference type="ARBA" id="ARBA00022679"/>
    </source>
</evidence>
<dbReference type="GO" id="GO:0051575">
    <property type="term" value="F:5'-deoxyribose-5-phosphate lyase activity"/>
    <property type="evidence" value="ECO:0007669"/>
    <property type="project" value="RHEA"/>
</dbReference>
<dbReference type="PANTHER" id="PTHR11276">
    <property type="entry name" value="DNA POLYMERASE TYPE-X FAMILY MEMBER"/>
    <property type="match status" value="1"/>
</dbReference>
<evidence type="ECO:0000256" key="12">
    <source>
        <dbReference type="ARBA" id="ARBA00022763"/>
    </source>
</evidence>